<dbReference type="PROSITE" id="PS52050">
    <property type="entry name" value="WYL"/>
    <property type="match status" value="1"/>
</dbReference>
<keyword evidence="1" id="KW-0805">Transcription regulation</keyword>
<proteinExistence type="predicted"/>
<dbReference type="RefSeq" id="WP_153026860.1">
    <property type="nucleotide sequence ID" value="NZ_WIAO01000028.1"/>
</dbReference>
<dbReference type="InterPro" id="IPR026881">
    <property type="entry name" value="WYL_dom"/>
</dbReference>
<dbReference type="SUPFAM" id="SSF46785">
    <property type="entry name" value="Winged helix' DNA-binding domain"/>
    <property type="match status" value="1"/>
</dbReference>
<evidence type="ECO:0000256" key="1">
    <source>
        <dbReference type="ARBA" id="ARBA00023015"/>
    </source>
</evidence>
<dbReference type="Pfam" id="PF25583">
    <property type="entry name" value="WCX"/>
    <property type="match status" value="1"/>
</dbReference>
<dbReference type="InterPro" id="IPR051534">
    <property type="entry name" value="CBASS_pafABC_assoc_protein"/>
</dbReference>
<comment type="caution">
    <text evidence="5">The sequence shown here is derived from an EMBL/GenBank/DDBJ whole genome shotgun (WGS) entry which is preliminary data.</text>
</comment>
<dbReference type="InterPro" id="IPR001034">
    <property type="entry name" value="DeoR_HTH"/>
</dbReference>
<dbReference type="PANTHER" id="PTHR34580:SF3">
    <property type="entry name" value="PROTEIN PAFB"/>
    <property type="match status" value="1"/>
</dbReference>
<keyword evidence="6" id="KW-1185">Reference proteome</keyword>
<dbReference type="EMBL" id="WIAO01000028">
    <property type="protein sequence ID" value="MQM27737.1"/>
    <property type="molecule type" value="Genomic_DNA"/>
</dbReference>
<dbReference type="Pfam" id="PF13280">
    <property type="entry name" value="WYL"/>
    <property type="match status" value="1"/>
</dbReference>
<dbReference type="InterPro" id="IPR013196">
    <property type="entry name" value="HTH_11"/>
</dbReference>
<dbReference type="Proteomes" id="UP000477750">
    <property type="component" value="Unassembled WGS sequence"/>
</dbReference>
<evidence type="ECO:0000313" key="5">
    <source>
        <dbReference type="EMBL" id="MQM27737.1"/>
    </source>
</evidence>
<dbReference type="GO" id="GO:0003677">
    <property type="term" value="F:DNA binding"/>
    <property type="evidence" value="ECO:0007669"/>
    <property type="project" value="UniProtKB-KW"/>
</dbReference>
<gene>
    <name evidence="5" type="ORF">GFD30_19515</name>
</gene>
<evidence type="ECO:0000313" key="6">
    <source>
        <dbReference type="Proteomes" id="UP000477750"/>
    </source>
</evidence>
<accession>A0A6L5GDG7</accession>
<dbReference type="PANTHER" id="PTHR34580">
    <property type="match status" value="1"/>
</dbReference>
<keyword evidence="3" id="KW-0804">Transcription</keyword>
<sequence length="314" mass="34894">MLETSARLLRLLALLQARRDWTGAALAERLEVSTRTVRADVDRLRQLGYRVASTTGSAGGYRLEAGNAMPPLLLDDDEAVAVALGLRAAASGSVSGIEETSLRALAKLEQTMPSRLRRRIDVLRSATVSAPAAGPAVDAAVLTAIAEAVHRSEQLRFDYLDRAGEWTRRRAEPHRLVYTGRRWYLLAWDADRSDWRTFRADRVRPRTPNGPRFAPKEPPEEAVAHVLRGVGQSAWRHRARIRFQVPLEEAAERLPPDSGLLEPLDGRECLWETGSDSLRDLARYTAGLDLPFTVDEPKALRAELRALAERLLSA</sequence>
<dbReference type="GO" id="GO:0003700">
    <property type="term" value="F:DNA-binding transcription factor activity"/>
    <property type="evidence" value="ECO:0007669"/>
    <property type="project" value="InterPro"/>
</dbReference>
<evidence type="ECO:0000256" key="2">
    <source>
        <dbReference type="ARBA" id="ARBA00023125"/>
    </source>
</evidence>
<dbReference type="PROSITE" id="PS51000">
    <property type="entry name" value="HTH_DEOR_2"/>
    <property type="match status" value="1"/>
</dbReference>
<dbReference type="InterPro" id="IPR057727">
    <property type="entry name" value="WCX_dom"/>
</dbReference>
<dbReference type="InterPro" id="IPR036390">
    <property type="entry name" value="WH_DNA-bd_sf"/>
</dbReference>
<dbReference type="AlphaFoldDB" id="A0A6L5GDG7"/>
<organism evidence="5 6">
    <name type="scientific">Glycomyces albidus</name>
    <dbReference type="NCBI Taxonomy" id="2656774"/>
    <lineage>
        <taxon>Bacteria</taxon>
        <taxon>Bacillati</taxon>
        <taxon>Actinomycetota</taxon>
        <taxon>Actinomycetes</taxon>
        <taxon>Glycomycetales</taxon>
        <taxon>Glycomycetaceae</taxon>
        <taxon>Glycomyces</taxon>
    </lineage>
</organism>
<dbReference type="Pfam" id="PF08279">
    <property type="entry name" value="HTH_11"/>
    <property type="match status" value="1"/>
</dbReference>
<name>A0A6L5GDG7_9ACTN</name>
<dbReference type="InterPro" id="IPR018356">
    <property type="entry name" value="Tscrpt_reg_HTH_DeoR_CS"/>
</dbReference>
<protein>
    <submittedName>
        <fullName evidence="5">WYL domain-containing protein</fullName>
    </submittedName>
</protein>
<reference evidence="5 6" key="1">
    <citation type="submission" date="2019-10" db="EMBL/GenBank/DDBJ databases">
        <title>Glycomyces albidus sp. nov., a novel actinomycete isolated from rhizosphere soil of wheat (Triticum aestivum L.).</title>
        <authorList>
            <person name="Qian L."/>
        </authorList>
    </citation>
    <scope>NUCLEOTIDE SEQUENCE [LARGE SCALE GENOMIC DNA]</scope>
    <source>
        <strain evidence="5 6">NEAU-7082</strain>
    </source>
</reference>
<keyword evidence="2" id="KW-0238">DNA-binding</keyword>
<feature type="domain" description="HTH deoR-type" evidence="4">
    <location>
        <begin position="4"/>
        <end position="63"/>
    </location>
</feature>
<dbReference type="PROSITE" id="PS00894">
    <property type="entry name" value="HTH_DEOR_1"/>
    <property type="match status" value="1"/>
</dbReference>
<dbReference type="Gene3D" id="1.10.10.10">
    <property type="entry name" value="Winged helix-like DNA-binding domain superfamily/Winged helix DNA-binding domain"/>
    <property type="match status" value="1"/>
</dbReference>
<evidence type="ECO:0000259" key="4">
    <source>
        <dbReference type="PROSITE" id="PS51000"/>
    </source>
</evidence>
<dbReference type="InterPro" id="IPR036388">
    <property type="entry name" value="WH-like_DNA-bd_sf"/>
</dbReference>
<evidence type="ECO:0000256" key="3">
    <source>
        <dbReference type="ARBA" id="ARBA00023163"/>
    </source>
</evidence>